<accession>A0A158IKK8</accession>
<keyword evidence="3" id="KW-1185">Reference proteome</keyword>
<dbReference type="InterPro" id="IPR014914">
    <property type="entry name" value="RES_dom"/>
</dbReference>
<dbReference type="Pfam" id="PF08808">
    <property type="entry name" value="RES"/>
    <property type="match status" value="1"/>
</dbReference>
<sequence>MDIDNPATPEFASWMSYNRFAQSVRHKRRYVWDDHVKAFIATVLATLRERDRILPNGMLLLRAQRGIDYCTLSNDEAEQPTGYKAERMKPRPNQATEGRANAAGVSVLYLGTTVQTVISEVRPWVGSDISVAQFKLNRELRALDLSCGHGQSSAMSILGQLLNETRLSIEDKEKAVWIDIDNAFSTPVTKSDDTADYAPTQILAEVFAGEGYNAIIYKSQFGEKGYNIVLFNPDDADIVNCAPYSVTGFEVSFAQTGNAWYSPECFPKQEK</sequence>
<evidence type="ECO:0000259" key="1">
    <source>
        <dbReference type="SMART" id="SM00953"/>
    </source>
</evidence>
<dbReference type="SMART" id="SM00953">
    <property type="entry name" value="RES"/>
    <property type="match status" value="1"/>
</dbReference>
<dbReference type="Proteomes" id="UP000054740">
    <property type="component" value="Unassembled WGS sequence"/>
</dbReference>
<protein>
    <submittedName>
        <fullName evidence="2">RES domain protein</fullName>
    </submittedName>
</protein>
<organism evidence="2 3">
    <name type="scientific">Caballeronia cordobensis</name>
    <name type="common">Burkholderia cordobensis</name>
    <dbReference type="NCBI Taxonomy" id="1353886"/>
    <lineage>
        <taxon>Bacteria</taxon>
        <taxon>Pseudomonadati</taxon>
        <taxon>Pseudomonadota</taxon>
        <taxon>Betaproteobacteria</taxon>
        <taxon>Burkholderiales</taxon>
        <taxon>Burkholderiaceae</taxon>
        <taxon>Caballeronia</taxon>
    </lineage>
</organism>
<reference evidence="3" key="1">
    <citation type="submission" date="2016-01" db="EMBL/GenBank/DDBJ databases">
        <authorList>
            <person name="Peeters C."/>
        </authorList>
    </citation>
    <scope>NUCLEOTIDE SEQUENCE [LARGE SCALE GENOMIC DNA]</scope>
</reference>
<dbReference type="RefSeq" id="WP_053568247.1">
    <property type="nucleotide sequence ID" value="NZ_FCNY02000014.1"/>
</dbReference>
<evidence type="ECO:0000313" key="2">
    <source>
        <dbReference type="EMBL" id="SAL57172.1"/>
    </source>
</evidence>
<dbReference type="AlphaFoldDB" id="A0A158IKK8"/>
<feature type="domain" description="RES" evidence="1">
    <location>
        <begin position="85"/>
        <end position="242"/>
    </location>
</feature>
<gene>
    <name evidence="2" type="ORF">AWB70_05005</name>
</gene>
<dbReference type="EMBL" id="FCNY02000014">
    <property type="protein sequence ID" value="SAL57172.1"/>
    <property type="molecule type" value="Genomic_DNA"/>
</dbReference>
<evidence type="ECO:0000313" key="3">
    <source>
        <dbReference type="Proteomes" id="UP000054740"/>
    </source>
</evidence>
<proteinExistence type="predicted"/>
<name>A0A158IKK8_CABCO</name>